<keyword evidence="5" id="KW-1185">Reference proteome</keyword>
<keyword evidence="1" id="KW-0548">Nucleotidyltransferase</keyword>
<evidence type="ECO:0000313" key="4">
    <source>
        <dbReference type="EMBL" id="KKA26812.1"/>
    </source>
</evidence>
<dbReference type="InterPro" id="IPR007855">
    <property type="entry name" value="RDRP"/>
</dbReference>
<dbReference type="Pfam" id="PF05183">
    <property type="entry name" value="RdRP"/>
    <property type="match status" value="1"/>
</dbReference>
<dbReference type="GO" id="GO:0003968">
    <property type="term" value="F:RNA-directed RNA polymerase activity"/>
    <property type="evidence" value="ECO:0007669"/>
    <property type="project" value="UniProtKB-KW"/>
</dbReference>
<evidence type="ECO:0000259" key="3">
    <source>
        <dbReference type="Pfam" id="PF05183"/>
    </source>
</evidence>
<evidence type="ECO:0000256" key="2">
    <source>
        <dbReference type="SAM" id="MobiDB-lite"/>
    </source>
</evidence>
<feature type="non-terminal residue" evidence="4">
    <location>
        <position position="1369"/>
    </location>
</feature>
<sequence>FALGLSLEGLNVPPEELKKTGPEKRSIPLLQFLRFNTTMSASQLCAEFRPIAQETRKKWASTPGPANDKSPGQAFAQYSLRSQRQEEVKALHMKFYSFLLQKVSLIVKARQSDTISKRKFTKIRSEPIRSNSPGEYDGFDAPEIRDRAIFKPQPRSAAAKTLKPALEHAPFFTQGYGESSRQHAAQAWVASQAAKSFSRYKDTDSEATQFNESRIEDYNNYRQQPQTLPRAIVQPMRTRPPSVSPTQIVPSRSTFDNREGFGEIRQCKRLFTGDSGFYNTCIPQTNNPDAQFPTQVGENQEYVRRHQQQQLDDEDYKRQLQEQDEQMFLETLECDDDVMYPKLPERNEHGVALEPVASATEIFTSFCHDEPPVTDWDEFDEKEVASMDESSPKPQIPLWLKSAEFPFRWEVMRVALHCKVDIAQISLDMSEIASQEDLMSELRKNRLFKGKKLPPPSSHLAFQAARIQGQARGQAVMFGIRMTASEKEKGPLFYLSLDPLHLECGNRLIRRFGADRFINLTFPSLRSPKAPRIVRDTPQGVEKVIEWLVDTRHSFLERSWSAFFTHDRKQTVKGAIGESEWFPEQLSPAPQTSMMHRVVLFAENGAEFVNTSPAAGFVPPKEHAMRADLRLFMEKEALINWAVEPWHPDNQVQLALKLFSRLALSMSKTFATITLQPHQIIHEEQNIISPTGNVMNDGIGTMSKRLAFKIAEVLGLEKTPSGYQGRIGSAKGLWIIGTENPQDLWIKTYPSQRKWECSYEDDDHRTFEVLSEVRPLKSGSLNMQFIPVMMAQSIDPEKMKSVISDHLRTTIEEEMLVHKAMDRDHPAMYLQWLQQDSSARFERIAKGSVEFLGGLPRSQHETSKLMLNGGFLPLKQRFLFEIFESLVKKRSDRLKDRFKINIPQSTYAYMVVDFLGVLNEGEVHMGFSQSFRINNEERVTVLHGQDALVARSPAHFPSDIQRVKLVYHPSLRHLEDVVVFSIKGDVPLAHLLSGGDYDGDKAWVCWDPEIVENFGNAAPPPSLDLGLEKDKTTFTNLANMVGADEIESISLFLNYAFNFNMNESMLGLCTRYKEYLCYNFNSVSSPEILSLSTLLGLLVDQNKQGHIFTNEDWDEFRKNLGLKNWLPQPQYRGDKSPPGGHNLHILDHLKFNVAIPTINTAMAMFNSKKQSVTYYDEDLMKPFKQLEAWCQSTNPVEKKAWRALRDQLSLDIQKLLESWGNFTPNTAILYAEWIEKHVAMLAEIRPSEAALAAVPLIKDVLRLDQPDTISMWGWLKASKLLHVRQKKDVAFRLAGAQLQNIKAMEVEARKRGRVIYMTSDMYAVHQPDRRVIMGLSAQDAAAGHADTVAASQEGEYDEYMGDEGQWGLE</sequence>
<dbReference type="OrthoDB" id="10055769at2759"/>
<feature type="compositionally biased region" description="Polar residues" evidence="2">
    <location>
        <begin position="244"/>
        <end position="254"/>
    </location>
</feature>
<dbReference type="Gene3D" id="1.10.8.790">
    <property type="entry name" value="RNA-dependent RNA polymerase, slab domain, helical subdomain-like"/>
    <property type="match status" value="1"/>
</dbReference>
<keyword evidence="1" id="KW-0694">RNA-binding</keyword>
<comment type="caution">
    <text evidence="4">The sequence shown here is derived from an EMBL/GenBank/DDBJ whole genome shotgun (WGS) entry which is preliminary data.</text>
</comment>
<accession>A0A0F4Z8G9</accession>
<feature type="region of interest" description="Disordered" evidence="2">
    <location>
        <begin position="236"/>
        <end position="257"/>
    </location>
</feature>
<evidence type="ECO:0000313" key="5">
    <source>
        <dbReference type="Proteomes" id="UP000033483"/>
    </source>
</evidence>
<dbReference type="EC" id="2.7.7.48" evidence="1"/>
<dbReference type="PANTHER" id="PTHR23079:SF14">
    <property type="entry name" value="RNA-DEPENDENT RNA POLYMERASE"/>
    <property type="match status" value="1"/>
</dbReference>
<reference evidence="4 5" key="1">
    <citation type="submission" date="2015-03" db="EMBL/GenBank/DDBJ databases">
        <authorList>
            <person name="Radwan O."/>
            <person name="Al-Naeli F.A."/>
            <person name="Rendon G.A."/>
            <person name="Fields C."/>
        </authorList>
    </citation>
    <scope>NUCLEOTIDE SEQUENCE [LARGE SCALE GENOMIC DNA]</scope>
    <source>
        <strain evidence="4">CR-DP1</strain>
    </source>
</reference>
<dbReference type="InterPro" id="IPR057596">
    <property type="entry name" value="RDRP_core"/>
</dbReference>
<feature type="domain" description="RDRP core" evidence="3">
    <location>
        <begin position="497"/>
        <end position="1153"/>
    </location>
</feature>
<protein>
    <recommendedName>
        <fullName evidence="1">RNA-dependent RNA polymerase</fullName>
        <ecNumber evidence="1">2.7.7.48</ecNumber>
    </recommendedName>
</protein>
<dbReference type="EMBL" id="LAEV01001971">
    <property type="protein sequence ID" value="KKA26812.1"/>
    <property type="molecule type" value="Genomic_DNA"/>
</dbReference>
<keyword evidence="1" id="KW-0696">RNA-directed RNA polymerase</keyword>
<keyword evidence="1" id="KW-0808">Transferase</keyword>
<evidence type="ECO:0000256" key="1">
    <source>
        <dbReference type="RuleBase" id="RU363098"/>
    </source>
</evidence>
<dbReference type="Proteomes" id="UP000033483">
    <property type="component" value="Unassembled WGS sequence"/>
</dbReference>
<dbReference type="PANTHER" id="PTHR23079">
    <property type="entry name" value="RNA-DEPENDENT RNA POLYMERASE"/>
    <property type="match status" value="1"/>
</dbReference>
<name>A0A0F4Z8G9_9PEZI</name>
<dbReference type="GO" id="GO:0031380">
    <property type="term" value="C:nuclear RNA-directed RNA polymerase complex"/>
    <property type="evidence" value="ECO:0007669"/>
    <property type="project" value="TreeGrafter"/>
</dbReference>
<feature type="non-terminal residue" evidence="4">
    <location>
        <position position="1"/>
    </location>
</feature>
<proteinExistence type="inferred from homology"/>
<dbReference type="GO" id="GO:0030422">
    <property type="term" value="P:siRNA processing"/>
    <property type="evidence" value="ECO:0007669"/>
    <property type="project" value="TreeGrafter"/>
</dbReference>
<comment type="catalytic activity">
    <reaction evidence="1">
        <text>RNA(n) + a ribonucleoside 5'-triphosphate = RNA(n+1) + diphosphate</text>
        <dbReference type="Rhea" id="RHEA:21248"/>
        <dbReference type="Rhea" id="RHEA-COMP:14527"/>
        <dbReference type="Rhea" id="RHEA-COMP:17342"/>
        <dbReference type="ChEBI" id="CHEBI:33019"/>
        <dbReference type="ChEBI" id="CHEBI:61557"/>
        <dbReference type="ChEBI" id="CHEBI:140395"/>
        <dbReference type="EC" id="2.7.7.48"/>
    </reaction>
</comment>
<dbReference type="GO" id="GO:0003723">
    <property type="term" value="F:RNA binding"/>
    <property type="evidence" value="ECO:0007669"/>
    <property type="project" value="UniProtKB-KW"/>
</dbReference>
<gene>
    <name evidence="4" type="ORF">TD95_000778</name>
</gene>
<comment type="similarity">
    <text evidence="1">Belongs to the RdRP family.</text>
</comment>
<organism evidence="4 5">
    <name type="scientific">Thielaviopsis punctulata</name>
    <dbReference type="NCBI Taxonomy" id="72032"/>
    <lineage>
        <taxon>Eukaryota</taxon>
        <taxon>Fungi</taxon>
        <taxon>Dikarya</taxon>
        <taxon>Ascomycota</taxon>
        <taxon>Pezizomycotina</taxon>
        <taxon>Sordariomycetes</taxon>
        <taxon>Hypocreomycetidae</taxon>
        <taxon>Microascales</taxon>
        <taxon>Ceratocystidaceae</taxon>
        <taxon>Thielaviopsis</taxon>
    </lineage>
</organism>